<keyword evidence="5 7" id="KW-0472">Membrane</keyword>
<feature type="compositionally biased region" description="Basic and acidic residues" evidence="6">
    <location>
        <begin position="409"/>
        <end position="419"/>
    </location>
</feature>
<reference evidence="9 10" key="1">
    <citation type="journal article" name="Sci. Rep.">
        <title>Telomere-to-telomere assembled and centromere annotated genomes of the two main subspecies of the button mushroom Agaricus bisporus reveal especially polymorphic chromosome ends.</title>
        <authorList>
            <person name="Sonnenberg A.S.M."/>
            <person name="Sedaghat-Telgerd N."/>
            <person name="Lavrijssen B."/>
            <person name="Ohm R.A."/>
            <person name="Hendrickx P.M."/>
            <person name="Scholtmeijer K."/>
            <person name="Baars J.J.P."/>
            <person name="van Peer A."/>
        </authorList>
    </citation>
    <scope>NUCLEOTIDE SEQUENCE [LARGE SCALE GENOMIC DNA]</scope>
    <source>
        <strain evidence="9 10">H119_p4</strain>
    </source>
</reference>
<feature type="region of interest" description="Disordered" evidence="6">
    <location>
        <begin position="409"/>
        <end position="448"/>
    </location>
</feature>
<feature type="transmembrane region" description="Helical" evidence="7">
    <location>
        <begin position="141"/>
        <end position="166"/>
    </location>
</feature>
<evidence type="ECO:0000256" key="7">
    <source>
        <dbReference type="SAM" id="Phobius"/>
    </source>
</evidence>
<feature type="compositionally biased region" description="Polar residues" evidence="6">
    <location>
        <begin position="313"/>
        <end position="329"/>
    </location>
</feature>
<feature type="region of interest" description="Disordered" evidence="6">
    <location>
        <begin position="311"/>
        <end position="343"/>
    </location>
</feature>
<name>A0A8H7EZD6_AGABI</name>
<dbReference type="Proteomes" id="UP000629468">
    <property type="component" value="Unassembled WGS sequence"/>
</dbReference>
<keyword evidence="3 7" id="KW-0812">Transmembrane</keyword>
<accession>A0A8H7EZD6</accession>
<keyword evidence="2" id="KW-0813">Transport</keyword>
<evidence type="ECO:0000313" key="10">
    <source>
        <dbReference type="Proteomes" id="UP000629468"/>
    </source>
</evidence>
<feature type="compositionally biased region" description="Polar residues" evidence="6">
    <location>
        <begin position="363"/>
        <end position="378"/>
    </location>
</feature>
<dbReference type="InterPro" id="IPR011701">
    <property type="entry name" value="MFS"/>
</dbReference>
<dbReference type="InterPro" id="IPR005828">
    <property type="entry name" value="MFS_sugar_transport-like"/>
</dbReference>
<dbReference type="Pfam" id="PF00083">
    <property type="entry name" value="Sugar_tr"/>
    <property type="match status" value="1"/>
</dbReference>
<evidence type="ECO:0000313" key="9">
    <source>
        <dbReference type="EMBL" id="KAF7768322.1"/>
    </source>
</evidence>
<feature type="domain" description="Major facilitator superfamily (MFS) profile" evidence="8">
    <location>
        <begin position="65"/>
        <end position="673"/>
    </location>
</feature>
<dbReference type="InterPro" id="IPR036259">
    <property type="entry name" value="MFS_trans_sf"/>
</dbReference>
<evidence type="ECO:0000256" key="2">
    <source>
        <dbReference type="ARBA" id="ARBA00022448"/>
    </source>
</evidence>
<dbReference type="Gene3D" id="1.20.1250.20">
    <property type="entry name" value="MFS general substrate transporter like domains"/>
    <property type="match status" value="2"/>
</dbReference>
<evidence type="ECO:0000256" key="6">
    <source>
        <dbReference type="SAM" id="MobiDB-lite"/>
    </source>
</evidence>
<feature type="transmembrane region" description="Helical" evidence="7">
    <location>
        <begin position="534"/>
        <end position="553"/>
    </location>
</feature>
<protein>
    <recommendedName>
        <fullName evidence="8">Major facilitator superfamily (MFS) profile domain-containing protein</fullName>
    </recommendedName>
</protein>
<comment type="caution">
    <text evidence="9">The sequence shown here is derived from an EMBL/GenBank/DDBJ whole genome shotgun (WGS) entry which is preliminary data.</text>
</comment>
<dbReference type="PROSITE" id="PS50850">
    <property type="entry name" value="MFS"/>
    <property type="match status" value="1"/>
</dbReference>
<evidence type="ECO:0000256" key="3">
    <source>
        <dbReference type="ARBA" id="ARBA00022692"/>
    </source>
</evidence>
<feature type="transmembrane region" description="Helical" evidence="7">
    <location>
        <begin position="560"/>
        <end position="579"/>
    </location>
</feature>
<evidence type="ECO:0000256" key="5">
    <source>
        <dbReference type="ARBA" id="ARBA00023136"/>
    </source>
</evidence>
<feature type="transmembrane region" description="Helical" evidence="7">
    <location>
        <begin position="585"/>
        <end position="606"/>
    </location>
</feature>
<gene>
    <name evidence="9" type="ORF">Agabi119p4_7565</name>
</gene>
<evidence type="ECO:0000256" key="4">
    <source>
        <dbReference type="ARBA" id="ARBA00022989"/>
    </source>
</evidence>
<evidence type="ECO:0000259" key="8">
    <source>
        <dbReference type="PROSITE" id="PS50850"/>
    </source>
</evidence>
<dbReference type="EMBL" id="JABXXO010000010">
    <property type="protein sequence ID" value="KAF7768322.1"/>
    <property type="molecule type" value="Genomic_DNA"/>
</dbReference>
<dbReference type="Pfam" id="PF07690">
    <property type="entry name" value="MFS_1"/>
    <property type="match status" value="1"/>
</dbReference>
<dbReference type="GO" id="GO:0016020">
    <property type="term" value="C:membrane"/>
    <property type="evidence" value="ECO:0007669"/>
    <property type="project" value="UniProtKB-SubCell"/>
</dbReference>
<feature type="region of interest" description="Disordered" evidence="6">
    <location>
        <begin position="356"/>
        <end position="378"/>
    </location>
</feature>
<feature type="transmembrane region" description="Helical" evidence="7">
    <location>
        <begin position="187"/>
        <end position="211"/>
    </location>
</feature>
<feature type="transmembrane region" description="Helical" evidence="7">
    <location>
        <begin position="247"/>
        <end position="266"/>
    </location>
</feature>
<feature type="transmembrane region" description="Helical" evidence="7">
    <location>
        <begin position="99"/>
        <end position="121"/>
    </location>
</feature>
<dbReference type="GO" id="GO:0022857">
    <property type="term" value="F:transmembrane transporter activity"/>
    <property type="evidence" value="ECO:0007669"/>
    <property type="project" value="InterPro"/>
</dbReference>
<proteinExistence type="predicted"/>
<feature type="transmembrane region" description="Helical" evidence="7">
    <location>
        <begin position="489"/>
        <end position="509"/>
    </location>
</feature>
<dbReference type="InterPro" id="IPR020846">
    <property type="entry name" value="MFS_dom"/>
</dbReference>
<feature type="transmembrane region" description="Helical" evidence="7">
    <location>
        <begin position="650"/>
        <end position="667"/>
    </location>
</feature>
<feature type="transmembrane region" description="Helical" evidence="7">
    <location>
        <begin position="618"/>
        <end position="644"/>
    </location>
</feature>
<sequence length="691" mass="74728">MAAIAPRVSILWSDTPMNNNHLDDDSVDVEEQRSLVDSDDGLDDERTPLDKTIDRIGMGTYQWALLSLCGFGWMADNMWIQAMAIILPRVQQHYSVPDSYIGSVSSSMFAGMMLGAVGWGTCSDLLGRSTAFNATLFFTSIFGFVASLVDGFVPLCIALFFLGTAVGGSMPTDGTLLLEHMPKEKQYLVTALSIFFSFGSVLSAFVALIVLPGNSCPSNSSSAPASVLGLTDLVDCDVGTQNRGWKYLLMTLALITLSMFLARMVLFRLHESPRYLVHAGRPLEAVKSLKMISKFNGSDLEIELDDVADHHPATTTNTTSALPPSQSLLNGRPDSTVITGSMDDRKVDERVVFDAGDEAAGNAGSSSPTKNSTDRSTLVPSYNAVGETASNVLEGHSFKTPLLSNEDILPREIPKRSNSDNEDEYKPNLGSSFSRRRSGSGGSSLNRRSSMYGYKRKCSMLPRGARKPLAAWWDRVSMVLEPEWFRTTVLVWAVWGSMSLAFTMFNVFLPKLLELGPSSGEVAKKTLEDNLWDVMIFTIGGTPGAILGAWLIESSLGRRLSLAASTFITAVFCVVFIMVESTWAVRLSTMGVSLSATAMWAVLYGWTPEIFGTKVRGTACGIASALSRIGGMIAPLLGGTLLMISRAVPVYTSVGVFTVAGICVLLLREGEGASFDRTGKGRRRATKVVVH</sequence>
<dbReference type="AlphaFoldDB" id="A0A8H7EZD6"/>
<evidence type="ECO:0000256" key="1">
    <source>
        <dbReference type="ARBA" id="ARBA00004141"/>
    </source>
</evidence>
<dbReference type="PANTHER" id="PTHR23511">
    <property type="entry name" value="SYNAPTIC VESICLE GLYCOPROTEIN 2"/>
    <property type="match status" value="1"/>
</dbReference>
<dbReference type="SUPFAM" id="SSF103473">
    <property type="entry name" value="MFS general substrate transporter"/>
    <property type="match status" value="1"/>
</dbReference>
<keyword evidence="4 7" id="KW-1133">Transmembrane helix</keyword>
<comment type="subcellular location">
    <subcellularLocation>
        <location evidence="1">Membrane</location>
        <topology evidence="1">Multi-pass membrane protein</topology>
    </subcellularLocation>
</comment>
<dbReference type="PANTHER" id="PTHR23511:SF5">
    <property type="entry name" value="MAJOR FACILITATOR-TYPE TRANSPORTER HXNZ-RELATED"/>
    <property type="match status" value="1"/>
</dbReference>
<organism evidence="9 10">
    <name type="scientific">Agaricus bisporus var. burnettii</name>
    <dbReference type="NCBI Taxonomy" id="192524"/>
    <lineage>
        <taxon>Eukaryota</taxon>
        <taxon>Fungi</taxon>
        <taxon>Dikarya</taxon>
        <taxon>Basidiomycota</taxon>
        <taxon>Agaricomycotina</taxon>
        <taxon>Agaricomycetes</taxon>
        <taxon>Agaricomycetidae</taxon>
        <taxon>Agaricales</taxon>
        <taxon>Agaricineae</taxon>
        <taxon>Agaricaceae</taxon>
        <taxon>Agaricus</taxon>
    </lineage>
</organism>